<reference evidence="2" key="1">
    <citation type="submission" date="2021-10" db="EMBL/GenBank/DDBJ databases">
        <title>Melipona bicolor Genome sequencing and assembly.</title>
        <authorList>
            <person name="Araujo N.S."/>
            <person name="Arias M.C."/>
        </authorList>
    </citation>
    <scope>NUCLEOTIDE SEQUENCE</scope>
    <source>
        <strain evidence="2">USP_2M_L1-L4_2017</strain>
        <tissue evidence="2">Whole body</tissue>
    </source>
</reference>
<accession>A0AA40G572</accession>
<proteinExistence type="predicted"/>
<feature type="compositionally biased region" description="Basic and acidic residues" evidence="1">
    <location>
        <begin position="16"/>
        <end position="30"/>
    </location>
</feature>
<evidence type="ECO:0000313" key="3">
    <source>
        <dbReference type="Proteomes" id="UP001177670"/>
    </source>
</evidence>
<keyword evidence="3" id="KW-1185">Reference proteome</keyword>
<comment type="caution">
    <text evidence="2">The sequence shown here is derived from an EMBL/GenBank/DDBJ whole genome shotgun (WGS) entry which is preliminary data.</text>
</comment>
<protein>
    <submittedName>
        <fullName evidence="2">Uncharacterized protein</fullName>
    </submittedName>
</protein>
<dbReference type="Proteomes" id="UP001177670">
    <property type="component" value="Unassembled WGS sequence"/>
</dbReference>
<dbReference type="AlphaFoldDB" id="A0AA40G572"/>
<name>A0AA40G572_9HYME</name>
<gene>
    <name evidence="2" type="ORF">K0M31_017499</name>
</gene>
<sequence>MAQLVVAACFLETGENRSGKGEEGWAENREKVRKQRRSRLHTNESGLSSPQFPLAIVARKRTP</sequence>
<feature type="region of interest" description="Disordered" evidence="1">
    <location>
        <begin position="16"/>
        <end position="63"/>
    </location>
</feature>
<dbReference type="EMBL" id="JAHYIQ010000006">
    <property type="protein sequence ID" value="KAK1131211.1"/>
    <property type="molecule type" value="Genomic_DNA"/>
</dbReference>
<evidence type="ECO:0000256" key="1">
    <source>
        <dbReference type="SAM" id="MobiDB-lite"/>
    </source>
</evidence>
<evidence type="ECO:0000313" key="2">
    <source>
        <dbReference type="EMBL" id="KAK1131211.1"/>
    </source>
</evidence>
<feature type="compositionally biased region" description="Basic residues" evidence="1">
    <location>
        <begin position="31"/>
        <end position="40"/>
    </location>
</feature>
<organism evidence="2 3">
    <name type="scientific">Melipona bicolor</name>
    <dbReference type="NCBI Taxonomy" id="60889"/>
    <lineage>
        <taxon>Eukaryota</taxon>
        <taxon>Metazoa</taxon>
        <taxon>Ecdysozoa</taxon>
        <taxon>Arthropoda</taxon>
        <taxon>Hexapoda</taxon>
        <taxon>Insecta</taxon>
        <taxon>Pterygota</taxon>
        <taxon>Neoptera</taxon>
        <taxon>Endopterygota</taxon>
        <taxon>Hymenoptera</taxon>
        <taxon>Apocrita</taxon>
        <taxon>Aculeata</taxon>
        <taxon>Apoidea</taxon>
        <taxon>Anthophila</taxon>
        <taxon>Apidae</taxon>
        <taxon>Melipona</taxon>
    </lineage>
</organism>